<evidence type="ECO:0000256" key="1">
    <source>
        <dbReference type="SAM" id="MobiDB-lite"/>
    </source>
</evidence>
<keyword evidence="4" id="KW-1185">Reference proteome</keyword>
<feature type="compositionally biased region" description="Low complexity" evidence="1">
    <location>
        <begin position="172"/>
        <end position="181"/>
    </location>
</feature>
<gene>
    <name evidence="3" type="ORF">M4486_08995</name>
</gene>
<organism evidence="3 4">
    <name type="scientific">Brachybacterium kimchii</name>
    <dbReference type="NCBI Taxonomy" id="2942909"/>
    <lineage>
        <taxon>Bacteria</taxon>
        <taxon>Bacillati</taxon>
        <taxon>Actinomycetota</taxon>
        <taxon>Actinomycetes</taxon>
        <taxon>Micrococcales</taxon>
        <taxon>Dermabacteraceae</taxon>
        <taxon>Brachybacterium</taxon>
    </lineage>
</organism>
<reference evidence="3" key="1">
    <citation type="submission" date="2022-05" db="EMBL/GenBank/DDBJ databases">
        <title>Genomic analysis of Brachybacterium sp. CBA3104.</title>
        <authorList>
            <person name="Roh S.W."/>
            <person name="Kim Y.B."/>
            <person name="Kim Y."/>
        </authorList>
    </citation>
    <scope>NUCLEOTIDE SEQUENCE</scope>
    <source>
        <strain evidence="3">CBA3104</strain>
    </source>
</reference>
<evidence type="ECO:0000256" key="2">
    <source>
        <dbReference type="SAM" id="SignalP"/>
    </source>
</evidence>
<sequence>MKSLRRTRLALTVAAVALSVGATGCSYMNPVQTHDFYQAADGTNVSLQDSSKNFTFGVRNAIVIVDDSQRGELLASVVNYTDEDATVTLEGTYEGAVVFSQRVKVAANTTVQIEPKSLQKDQDPEESSPAEVGVDDFPVAAGKTMELTMSVDGQKRTETMPVTDTSLAYYKSSGSSASDGGASDGGSSDGGSSDGGSGSGEG</sequence>
<dbReference type="EMBL" id="CP097218">
    <property type="protein sequence ID" value="UQN31396.1"/>
    <property type="molecule type" value="Genomic_DNA"/>
</dbReference>
<evidence type="ECO:0008006" key="5">
    <source>
        <dbReference type="Google" id="ProtNLM"/>
    </source>
</evidence>
<feature type="compositionally biased region" description="Gly residues" evidence="1">
    <location>
        <begin position="182"/>
        <end position="202"/>
    </location>
</feature>
<dbReference type="Proteomes" id="UP001055868">
    <property type="component" value="Chromosome"/>
</dbReference>
<dbReference type="PROSITE" id="PS51257">
    <property type="entry name" value="PROKAR_LIPOPROTEIN"/>
    <property type="match status" value="1"/>
</dbReference>
<keyword evidence="2" id="KW-0732">Signal</keyword>
<feature type="region of interest" description="Disordered" evidence="1">
    <location>
        <begin position="114"/>
        <end position="134"/>
    </location>
</feature>
<name>A0ABY4NBD4_9MICO</name>
<accession>A0ABY4NBD4</accession>
<feature type="chain" id="PRO_5046446804" description="DNA modification methylase" evidence="2">
    <location>
        <begin position="23"/>
        <end position="202"/>
    </location>
</feature>
<evidence type="ECO:0000313" key="3">
    <source>
        <dbReference type="EMBL" id="UQN31396.1"/>
    </source>
</evidence>
<proteinExistence type="predicted"/>
<protein>
    <recommendedName>
        <fullName evidence="5">DNA modification methylase</fullName>
    </recommendedName>
</protein>
<feature type="signal peptide" evidence="2">
    <location>
        <begin position="1"/>
        <end position="22"/>
    </location>
</feature>
<dbReference type="RefSeq" id="WP_249480819.1">
    <property type="nucleotide sequence ID" value="NZ_CP097218.1"/>
</dbReference>
<evidence type="ECO:0000313" key="4">
    <source>
        <dbReference type="Proteomes" id="UP001055868"/>
    </source>
</evidence>
<feature type="region of interest" description="Disordered" evidence="1">
    <location>
        <begin position="170"/>
        <end position="202"/>
    </location>
</feature>